<dbReference type="InterPro" id="IPR051135">
    <property type="entry name" value="Gal/GlcNAc/GalNAc_ST"/>
</dbReference>
<name>A0AAQ4DSE9_AMBAM</name>
<dbReference type="SUPFAM" id="SSF52540">
    <property type="entry name" value="P-loop containing nucleoside triphosphate hydrolases"/>
    <property type="match status" value="1"/>
</dbReference>
<evidence type="ECO:0000313" key="2">
    <source>
        <dbReference type="Proteomes" id="UP001321473"/>
    </source>
</evidence>
<dbReference type="PANTHER" id="PTHR10704">
    <property type="entry name" value="CARBOHYDRATE SULFOTRANSFERASE"/>
    <property type="match status" value="1"/>
</dbReference>
<dbReference type="Proteomes" id="UP001321473">
    <property type="component" value="Unassembled WGS sequence"/>
</dbReference>
<comment type="caution">
    <text evidence="1">The sequence shown here is derived from an EMBL/GenBank/DDBJ whole genome shotgun (WGS) entry which is preliminary data.</text>
</comment>
<dbReference type="Gene3D" id="3.40.50.300">
    <property type="entry name" value="P-loop containing nucleotide triphosphate hydrolases"/>
    <property type="match status" value="1"/>
</dbReference>
<proteinExistence type="predicted"/>
<dbReference type="Pfam" id="PF13469">
    <property type="entry name" value="Sulfotransfer_3"/>
    <property type="match status" value="1"/>
</dbReference>
<organism evidence="1 2">
    <name type="scientific">Amblyomma americanum</name>
    <name type="common">Lone star tick</name>
    <dbReference type="NCBI Taxonomy" id="6943"/>
    <lineage>
        <taxon>Eukaryota</taxon>
        <taxon>Metazoa</taxon>
        <taxon>Ecdysozoa</taxon>
        <taxon>Arthropoda</taxon>
        <taxon>Chelicerata</taxon>
        <taxon>Arachnida</taxon>
        <taxon>Acari</taxon>
        <taxon>Parasitiformes</taxon>
        <taxon>Ixodida</taxon>
        <taxon>Ixodoidea</taxon>
        <taxon>Ixodidae</taxon>
        <taxon>Amblyomminae</taxon>
        <taxon>Amblyomma</taxon>
    </lineage>
</organism>
<reference evidence="1 2" key="1">
    <citation type="journal article" date="2023" name="Arcadia Sci">
        <title>De novo assembly of a long-read Amblyomma americanum tick genome.</title>
        <authorList>
            <person name="Chou S."/>
            <person name="Poskanzer K.E."/>
            <person name="Rollins M."/>
            <person name="Thuy-Boun P.S."/>
        </authorList>
    </citation>
    <scope>NUCLEOTIDE SEQUENCE [LARGE SCALE GENOMIC DNA]</scope>
    <source>
        <strain evidence="1">F_SG_1</strain>
        <tissue evidence="1">Salivary glands</tissue>
    </source>
</reference>
<protein>
    <submittedName>
        <fullName evidence="1">Uncharacterized protein</fullName>
    </submittedName>
</protein>
<dbReference type="AlphaFoldDB" id="A0AAQ4DSE9"/>
<dbReference type="GO" id="GO:0006790">
    <property type="term" value="P:sulfur compound metabolic process"/>
    <property type="evidence" value="ECO:0007669"/>
    <property type="project" value="TreeGrafter"/>
</dbReference>
<keyword evidence="2" id="KW-1185">Reference proteome</keyword>
<dbReference type="GO" id="GO:0001517">
    <property type="term" value="F:N-acetylglucosamine 6-O-sulfotransferase activity"/>
    <property type="evidence" value="ECO:0007669"/>
    <property type="project" value="TreeGrafter"/>
</dbReference>
<sequence length="450" mass="51213">MVRVPPHEVTNNAIRESGWKTVAVESEKWRGPSGNRNGALVHTAEHSNHGEFLEEDALVHQLGNRTNPAFNPSGVRKLRLPLIRQNTPEVMLKGSSKHNASNIHRSDSLVNVTAKVDKGVEAENGKPSAPQTNQTVLPKIPEEYAIVDPVKKKRILILAYFRSGSSFLGGLLSSASNMTFFSYEPLSLLTPAERLDSRMSSTGLDILENHLTCQFPRMSDYLATAFRRWNHYTPNAFLMKLCGRKTKVCLNSQFMADVCRRSPFQVIKVTRLSVSDVLQRLQMNASLTNNLKVLHLVRDPRGMLSSRSSMSWCRKSKTCLQAKYLCHEIEEDLDAFEQLRHLLPNGTVRLRYEDIASWPFNESMVLFQALGLEFSDVVRDFLRTHTTTDDEKVLRNPYSTVRRSNVTVFKWTKKLDWERVKEIQTVCAGVLKRLGYQVFGSYEELKKMSP</sequence>
<dbReference type="EMBL" id="JARKHS020027434">
    <property type="protein sequence ID" value="KAK8765389.1"/>
    <property type="molecule type" value="Genomic_DNA"/>
</dbReference>
<evidence type="ECO:0000313" key="1">
    <source>
        <dbReference type="EMBL" id="KAK8765389.1"/>
    </source>
</evidence>
<dbReference type="GO" id="GO:0006044">
    <property type="term" value="P:N-acetylglucosamine metabolic process"/>
    <property type="evidence" value="ECO:0007669"/>
    <property type="project" value="TreeGrafter"/>
</dbReference>
<dbReference type="InterPro" id="IPR027417">
    <property type="entry name" value="P-loop_NTPase"/>
</dbReference>
<accession>A0AAQ4DSE9</accession>
<dbReference type="PANTHER" id="PTHR10704:SF44">
    <property type="entry name" value="LD35051P-RELATED"/>
    <property type="match status" value="1"/>
</dbReference>
<gene>
    <name evidence="1" type="ORF">V5799_031997</name>
</gene>